<dbReference type="RefSeq" id="WP_075817425.1">
    <property type="nucleotide sequence ID" value="NZ_CAPFLH010000004.1"/>
</dbReference>
<evidence type="ECO:0000256" key="2">
    <source>
        <dbReference type="ARBA" id="ARBA00007639"/>
    </source>
</evidence>
<dbReference type="Proteomes" id="UP000186341">
    <property type="component" value="Unassembled WGS sequence"/>
</dbReference>
<name>A0A1U7NJ56_9FIRM</name>
<dbReference type="OrthoDB" id="9814427at2"/>
<evidence type="ECO:0000259" key="5">
    <source>
        <dbReference type="Pfam" id="PF13407"/>
    </source>
</evidence>
<dbReference type="GO" id="GO:0030313">
    <property type="term" value="C:cell envelope"/>
    <property type="evidence" value="ECO:0007669"/>
    <property type="project" value="UniProtKB-SubCell"/>
</dbReference>
<proteinExistence type="inferred from homology"/>
<evidence type="ECO:0000256" key="1">
    <source>
        <dbReference type="ARBA" id="ARBA00004196"/>
    </source>
</evidence>
<dbReference type="AlphaFoldDB" id="A0A1U7NJ56"/>
<feature type="domain" description="Periplasmic binding protein" evidence="5">
    <location>
        <begin position="38"/>
        <end position="290"/>
    </location>
</feature>
<comment type="subcellular location">
    <subcellularLocation>
        <location evidence="1">Cell envelope</location>
    </subcellularLocation>
</comment>
<keyword evidence="4" id="KW-0472">Membrane</keyword>
<protein>
    <recommendedName>
        <fullName evidence="5">Periplasmic binding protein domain-containing protein</fullName>
    </recommendedName>
</protein>
<keyword evidence="4" id="KW-1133">Transmembrane helix</keyword>
<accession>A0A1U7NJ56</accession>
<keyword evidence="7" id="KW-1185">Reference proteome</keyword>
<gene>
    <name evidence="6" type="ORF">BO222_00530</name>
</gene>
<feature type="transmembrane region" description="Helical" evidence="4">
    <location>
        <begin position="7"/>
        <end position="27"/>
    </location>
</feature>
<dbReference type="InterPro" id="IPR025997">
    <property type="entry name" value="SBP_2_dom"/>
</dbReference>
<evidence type="ECO:0000313" key="7">
    <source>
        <dbReference type="Proteomes" id="UP000186341"/>
    </source>
</evidence>
<dbReference type="Pfam" id="PF13407">
    <property type="entry name" value="Peripla_BP_4"/>
    <property type="match status" value="1"/>
</dbReference>
<dbReference type="PANTHER" id="PTHR46847:SF1">
    <property type="entry name" value="D-ALLOSE-BINDING PERIPLASMIC PROTEIN-RELATED"/>
    <property type="match status" value="1"/>
</dbReference>
<evidence type="ECO:0000313" key="6">
    <source>
        <dbReference type="EMBL" id="OLU43103.1"/>
    </source>
</evidence>
<dbReference type="GeneID" id="82201733"/>
<dbReference type="Gene3D" id="3.40.50.2300">
    <property type="match status" value="2"/>
</dbReference>
<keyword evidence="3" id="KW-0732">Signal</keyword>
<dbReference type="PANTHER" id="PTHR46847">
    <property type="entry name" value="D-ALLOSE-BINDING PERIPLASMIC PROTEIN-RELATED"/>
    <property type="match status" value="1"/>
</dbReference>
<reference evidence="6 7" key="1">
    <citation type="submission" date="2016-11" db="EMBL/GenBank/DDBJ databases">
        <title>Description of two novel members of the family Erysipelotrichaceae: Ileibacterium lipovorans gen. nov., sp. nov. and Dubosiella newyorkensis, gen. nov., sp. nov.</title>
        <authorList>
            <person name="Cox L.M."/>
            <person name="Sohn J."/>
            <person name="Tyrrell K.L."/>
            <person name="Citron D.M."/>
            <person name="Lawson P.A."/>
            <person name="Patel N.B."/>
            <person name="Iizumi T."/>
            <person name="Perez-Perez G.I."/>
            <person name="Goldstein E.J."/>
            <person name="Blaser M.J."/>
        </authorList>
    </citation>
    <scope>NUCLEOTIDE SEQUENCE [LARGE SCALE GENOMIC DNA]</scope>
    <source>
        <strain evidence="6 7">NYU-BL-A3</strain>
    </source>
</reference>
<comment type="similarity">
    <text evidence="2">Belongs to the bacterial solute-binding protein 2 family.</text>
</comment>
<dbReference type="SUPFAM" id="SSF53822">
    <property type="entry name" value="Periplasmic binding protein-like I"/>
    <property type="match status" value="1"/>
</dbReference>
<dbReference type="CDD" id="cd19971">
    <property type="entry name" value="PBP1_ABC_sugar_binding-like"/>
    <property type="match status" value="1"/>
</dbReference>
<dbReference type="EMBL" id="MPJW01000024">
    <property type="protein sequence ID" value="OLU43103.1"/>
    <property type="molecule type" value="Genomic_DNA"/>
</dbReference>
<organism evidence="6 7">
    <name type="scientific">Ileibacterium valens</name>
    <dbReference type="NCBI Taxonomy" id="1862668"/>
    <lineage>
        <taxon>Bacteria</taxon>
        <taxon>Bacillati</taxon>
        <taxon>Bacillota</taxon>
        <taxon>Erysipelotrichia</taxon>
        <taxon>Erysipelotrichales</taxon>
        <taxon>Erysipelotrichaceae</taxon>
        <taxon>Ileibacterium</taxon>
    </lineage>
</organism>
<keyword evidence="4" id="KW-0812">Transmembrane</keyword>
<sequence>MKSKRDLFLWGMIALMFFTSAFIYDLYTMKSYGGNRIFGVSYMTMNNPFYTVIQNELVKVVESRGDRLVLRDPMLDPDKQSEQIEEFIKMKVDGIFINPVDSITIEESLQEAKDAGIPVIVIDCPMDTSKSTTSSIYSDNFEAGVLWAKDLASKFEGGNVALIKHSEVRSGRDRIEGFLYEITNYPQFKVVNEAECFGQTELAMPAVLSMMEETPDIDFIMCLNDPSAMGAIAALQYLNRDDIRVYGVDGTPDFKEQLTRSSSAEATVMQMPYDMAKIASEQMYRALQKDKIEPVTVIPVKLLDRSNLDVKALREWQ</sequence>
<dbReference type="InterPro" id="IPR028082">
    <property type="entry name" value="Peripla_BP_I"/>
</dbReference>
<evidence type="ECO:0000256" key="3">
    <source>
        <dbReference type="ARBA" id="ARBA00022729"/>
    </source>
</evidence>
<evidence type="ECO:0000256" key="4">
    <source>
        <dbReference type="SAM" id="Phobius"/>
    </source>
</evidence>
<dbReference type="GO" id="GO:0030246">
    <property type="term" value="F:carbohydrate binding"/>
    <property type="evidence" value="ECO:0007669"/>
    <property type="project" value="UniProtKB-ARBA"/>
</dbReference>
<comment type="caution">
    <text evidence="6">The sequence shown here is derived from an EMBL/GenBank/DDBJ whole genome shotgun (WGS) entry which is preliminary data.</text>
</comment>